<keyword evidence="4" id="KW-1185">Reference proteome</keyword>
<gene>
    <name evidence="3" type="ORF">CKAH01_10022</name>
</gene>
<reference evidence="3" key="1">
    <citation type="submission" date="2023-02" db="EMBL/GenBank/DDBJ databases">
        <title>Colletotrichum kahawae CIFC_Que2 genome sequencing and assembly.</title>
        <authorList>
            <person name="Baroncelli R."/>
        </authorList>
    </citation>
    <scope>NUCLEOTIDE SEQUENCE</scope>
    <source>
        <strain evidence="3">CIFC_Que2</strain>
    </source>
</reference>
<name>A0AAE0CXS2_COLKA</name>
<feature type="compositionally biased region" description="Basic and acidic residues" evidence="1">
    <location>
        <begin position="222"/>
        <end position="237"/>
    </location>
</feature>
<dbReference type="InterPro" id="IPR021487">
    <property type="entry name" value="DUF3140"/>
</dbReference>
<dbReference type="Pfam" id="PF11338">
    <property type="entry name" value="DUF3140"/>
    <property type="match status" value="1"/>
</dbReference>
<dbReference type="InterPro" id="IPR021331">
    <property type="entry name" value="Hva1_TUDOR"/>
</dbReference>
<feature type="compositionally biased region" description="Acidic residues" evidence="1">
    <location>
        <begin position="173"/>
        <end position="201"/>
    </location>
</feature>
<comment type="caution">
    <text evidence="3">The sequence shown here is derived from an EMBL/GenBank/DDBJ whole genome shotgun (WGS) entry which is preliminary data.</text>
</comment>
<dbReference type="EMBL" id="VYYT01000754">
    <property type="protein sequence ID" value="KAK2729857.1"/>
    <property type="molecule type" value="Genomic_DNA"/>
</dbReference>
<dbReference type="GO" id="GO:0003677">
    <property type="term" value="F:DNA binding"/>
    <property type="evidence" value="ECO:0007669"/>
    <property type="project" value="UniProtKB-KW"/>
</dbReference>
<evidence type="ECO:0000256" key="1">
    <source>
        <dbReference type="SAM" id="MobiDB-lite"/>
    </source>
</evidence>
<feature type="compositionally biased region" description="Acidic residues" evidence="1">
    <location>
        <begin position="238"/>
        <end position="261"/>
    </location>
</feature>
<proteinExistence type="predicted"/>
<dbReference type="Proteomes" id="UP001281614">
    <property type="component" value="Unassembled WGS sequence"/>
</dbReference>
<feature type="domain" description="Hypervirulence associated protein TUDOR" evidence="2">
    <location>
        <begin position="277"/>
        <end position="338"/>
    </location>
</feature>
<feature type="compositionally biased region" description="Basic and acidic residues" evidence="1">
    <location>
        <begin position="91"/>
        <end position="107"/>
    </location>
</feature>
<evidence type="ECO:0000313" key="3">
    <source>
        <dbReference type="EMBL" id="KAK2729857.1"/>
    </source>
</evidence>
<protein>
    <submittedName>
        <fullName evidence="3">DNA-binding protein</fullName>
    </submittedName>
</protein>
<dbReference type="AlphaFoldDB" id="A0AAE0CXS2"/>
<dbReference type="Pfam" id="PF11160">
    <property type="entry name" value="Hva1_TUDOR"/>
    <property type="match status" value="1"/>
</dbReference>
<feature type="region of interest" description="Disordered" evidence="1">
    <location>
        <begin position="91"/>
        <end position="339"/>
    </location>
</feature>
<feature type="compositionally biased region" description="Basic and acidic residues" evidence="1">
    <location>
        <begin position="140"/>
        <end position="172"/>
    </location>
</feature>
<feature type="compositionally biased region" description="Basic and acidic residues" evidence="1">
    <location>
        <begin position="117"/>
        <end position="130"/>
    </location>
</feature>
<dbReference type="PANTHER" id="PTHR40630">
    <property type="entry name" value="POSSIBLE DNA-BINDING PROTEIN"/>
    <property type="match status" value="1"/>
</dbReference>
<evidence type="ECO:0000313" key="4">
    <source>
        <dbReference type="Proteomes" id="UP001281614"/>
    </source>
</evidence>
<evidence type="ECO:0000259" key="2">
    <source>
        <dbReference type="Pfam" id="PF11160"/>
    </source>
</evidence>
<accession>A0AAE0CXS2</accession>
<organism evidence="3 4">
    <name type="scientific">Colletotrichum kahawae</name>
    <name type="common">Coffee berry disease fungus</name>
    <dbReference type="NCBI Taxonomy" id="34407"/>
    <lineage>
        <taxon>Eukaryota</taxon>
        <taxon>Fungi</taxon>
        <taxon>Dikarya</taxon>
        <taxon>Ascomycota</taxon>
        <taxon>Pezizomycotina</taxon>
        <taxon>Sordariomycetes</taxon>
        <taxon>Hypocreomycetidae</taxon>
        <taxon>Glomerellales</taxon>
        <taxon>Glomerellaceae</taxon>
        <taxon>Colletotrichum</taxon>
        <taxon>Colletotrichum gloeosporioides species complex</taxon>
    </lineage>
</organism>
<sequence>MKGKKEVISEFNEYVNMTAEELESWLKSGDSNSAGWPKDDAEGDGETVGHDSGRNIVEILKANPDKKEDEYTDDQVEHMRKVVAYCKRHLAQEAKGNSEKSPEEVKKTKSYASLKNWGHDFLKAQGKEGGEQNGKSAKSKNGDEEKAGSNGSKKEESNGSSKKEKNGSKKKDEEEEEVEEEVEQADEGKEEEEEEEADEEKTGDKRKKSSEENGSNKKRQTRQGEGKATKKDENGEDGKEEEEAEDDGDEEMGDDDEEGDDKENGSGKKTKKGPKKGDKVSWQWGNGNPEGKVLDVKEEKTTIETKNGNEVSRDGNPDDPAVVLDTGKSKAIKSNHELN</sequence>
<keyword evidence="3" id="KW-0238">DNA-binding</keyword>
<feature type="region of interest" description="Disordered" evidence="1">
    <location>
        <begin position="26"/>
        <end position="55"/>
    </location>
</feature>
<feature type="compositionally biased region" description="Basic and acidic residues" evidence="1">
    <location>
        <begin position="292"/>
        <end position="303"/>
    </location>
</feature>
<dbReference type="PANTHER" id="PTHR40630:SF1">
    <property type="entry name" value="DNA-BINDING PROTEIN"/>
    <property type="match status" value="1"/>
</dbReference>